<feature type="transmembrane region" description="Helical" evidence="2">
    <location>
        <begin position="39"/>
        <end position="58"/>
    </location>
</feature>
<dbReference type="RefSeq" id="WP_123745560.1">
    <property type="nucleotide sequence ID" value="NZ_RJKM01000001.1"/>
</dbReference>
<organism evidence="3 4">
    <name type="scientific">Saccharothrix texasensis</name>
    <dbReference type="NCBI Taxonomy" id="103734"/>
    <lineage>
        <taxon>Bacteria</taxon>
        <taxon>Bacillati</taxon>
        <taxon>Actinomycetota</taxon>
        <taxon>Actinomycetes</taxon>
        <taxon>Pseudonocardiales</taxon>
        <taxon>Pseudonocardiaceae</taxon>
        <taxon>Saccharothrix</taxon>
    </lineage>
</organism>
<keyword evidence="2" id="KW-1133">Transmembrane helix</keyword>
<keyword evidence="4" id="KW-1185">Reference proteome</keyword>
<evidence type="ECO:0000313" key="4">
    <source>
        <dbReference type="Proteomes" id="UP000268727"/>
    </source>
</evidence>
<proteinExistence type="predicted"/>
<feature type="region of interest" description="Disordered" evidence="1">
    <location>
        <begin position="81"/>
        <end position="135"/>
    </location>
</feature>
<evidence type="ECO:0000256" key="2">
    <source>
        <dbReference type="SAM" id="Phobius"/>
    </source>
</evidence>
<comment type="caution">
    <text evidence="3">The sequence shown here is derived from an EMBL/GenBank/DDBJ whole genome shotgun (WGS) entry which is preliminary data.</text>
</comment>
<dbReference type="EMBL" id="RJKM01000001">
    <property type="protein sequence ID" value="ROP40232.1"/>
    <property type="molecule type" value="Genomic_DNA"/>
</dbReference>
<feature type="compositionally biased region" description="Acidic residues" evidence="1">
    <location>
        <begin position="81"/>
        <end position="90"/>
    </location>
</feature>
<name>A0A3N1HD64_9PSEU</name>
<keyword evidence="2" id="KW-0812">Transmembrane</keyword>
<evidence type="ECO:0000313" key="3">
    <source>
        <dbReference type="EMBL" id="ROP40232.1"/>
    </source>
</evidence>
<keyword evidence="2" id="KW-0472">Membrane</keyword>
<reference evidence="3 4" key="1">
    <citation type="submission" date="2018-11" db="EMBL/GenBank/DDBJ databases">
        <title>Sequencing the genomes of 1000 actinobacteria strains.</title>
        <authorList>
            <person name="Klenk H.-P."/>
        </authorList>
    </citation>
    <scope>NUCLEOTIDE SEQUENCE [LARGE SCALE GENOMIC DNA]</scope>
    <source>
        <strain evidence="3 4">DSM 44231</strain>
    </source>
</reference>
<gene>
    <name evidence="3" type="ORF">EDD40_5638</name>
</gene>
<accession>A0A3N1HD64</accession>
<feature type="compositionally biased region" description="Low complexity" evidence="1">
    <location>
        <begin position="95"/>
        <end position="105"/>
    </location>
</feature>
<evidence type="ECO:0000256" key="1">
    <source>
        <dbReference type="SAM" id="MobiDB-lite"/>
    </source>
</evidence>
<feature type="transmembrane region" description="Helical" evidence="2">
    <location>
        <begin position="12"/>
        <end position="33"/>
    </location>
</feature>
<sequence length="135" mass="13589">MVVARSKRWVWVGRGVFGVIVAGLVVYLVVVGLDEADKLGSTIGGVVAVVALVAPYLWPRAGGREGVVVSDDVGTGEVVVEDSGDAEAEGGGEANTGAETATDDTGSVRVTKTGRAVANGPGSVANTGVRRVPRS</sequence>
<protein>
    <submittedName>
        <fullName evidence="3">Uncharacterized protein</fullName>
    </submittedName>
</protein>
<dbReference type="AlphaFoldDB" id="A0A3N1HD64"/>
<dbReference type="Proteomes" id="UP000268727">
    <property type="component" value="Unassembled WGS sequence"/>
</dbReference>